<dbReference type="InterPro" id="IPR002155">
    <property type="entry name" value="Thiolase"/>
</dbReference>
<feature type="domain" description="Thiolase C-terminal" evidence="8">
    <location>
        <begin position="272"/>
        <end position="392"/>
    </location>
</feature>
<dbReference type="Pfam" id="PF00108">
    <property type="entry name" value="Thiolase_N"/>
    <property type="match status" value="1"/>
</dbReference>
<evidence type="ECO:0000313" key="10">
    <source>
        <dbReference type="Proteomes" id="UP001210231"/>
    </source>
</evidence>
<dbReference type="RefSeq" id="WP_407029545.1">
    <property type="nucleotide sequence ID" value="NZ_JAQGEF010000001.1"/>
</dbReference>
<dbReference type="Proteomes" id="UP001210231">
    <property type="component" value="Unassembled WGS sequence"/>
</dbReference>
<dbReference type="InterPro" id="IPR020617">
    <property type="entry name" value="Thiolase_C"/>
</dbReference>
<evidence type="ECO:0000256" key="3">
    <source>
        <dbReference type="ARBA" id="ARBA00022723"/>
    </source>
</evidence>
<dbReference type="InterPro" id="IPR016039">
    <property type="entry name" value="Thiolase-like"/>
</dbReference>
<dbReference type="PIRSF" id="PIRSF000429">
    <property type="entry name" value="Ac-CoA_Ac_transf"/>
    <property type="match status" value="1"/>
</dbReference>
<organism evidence="9 10">
    <name type="scientific">Polluticaenibacter yanchengensis</name>
    <dbReference type="NCBI Taxonomy" id="3014562"/>
    <lineage>
        <taxon>Bacteria</taxon>
        <taxon>Pseudomonadati</taxon>
        <taxon>Bacteroidota</taxon>
        <taxon>Chitinophagia</taxon>
        <taxon>Chitinophagales</taxon>
        <taxon>Chitinophagaceae</taxon>
        <taxon>Polluticaenibacter</taxon>
    </lineage>
</organism>
<evidence type="ECO:0000256" key="1">
    <source>
        <dbReference type="ARBA" id="ARBA00010982"/>
    </source>
</evidence>
<dbReference type="PROSITE" id="PS00737">
    <property type="entry name" value="THIOLASE_2"/>
    <property type="match status" value="1"/>
</dbReference>
<name>A0ABT4UEE5_9BACT</name>
<protein>
    <submittedName>
        <fullName evidence="9">Thiolase family protein</fullName>
    </submittedName>
</protein>
<feature type="domain" description="Thiolase N-terminal" evidence="7">
    <location>
        <begin position="6"/>
        <end position="264"/>
    </location>
</feature>
<evidence type="ECO:0000259" key="7">
    <source>
        <dbReference type="Pfam" id="PF00108"/>
    </source>
</evidence>
<dbReference type="Gene3D" id="3.40.47.10">
    <property type="match status" value="1"/>
</dbReference>
<evidence type="ECO:0000313" key="9">
    <source>
        <dbReference type="EMBL" id="MDA3613211.1"/>
    </source>
</evidence>
<evidence type="ECO:0000256" key="5">
    <source>
        <dbReference type="ARBA" id="ARBA00023315"/>
    </source>
</evidence>
<keyword evidence="4" id="KW-0630">Potassium</keyword>
<accession>A0ABT4UEE5</accession>
<dbReference type="Pfam" id="PF02803">
    <property type="entry name" value="Thiolase_C"/>
    <property type="match status" value="1"/>
</dbReference>
<comment type="caution">
    <text evidence="9">The sequence shown here is derived from an EMBL/GenBank/DDBJ whole genome shotgun (WGS) entry which is preliminary data.</text>
</comment>
<dbReference type="InterPro" id="IPR020615">
    <property type="entry name" value="Thiolase_acyl_enz_int_AS"/>
</dbReference>
<gene>
    <name evidence="9" type="ORF">O3P16_00180</name>
</gene>
<dbReference type="InterPro" id="IPR020613">
    <property type="entry name" value="Thiolase_CS"/>
</dbReference>
<evidence type="ECO:0000256" key="4">
    <source>
        <dbReference type="ARBA" id="ARBA00022958"/>
    </source>
</evidence>
<dbReference type="PANTHER" id="PTHR18919:SF156">
    <property type="entry name" value="ACETYL-COA ACETYLTRANSFERASE, MITOCHONDRIAL"/>
    <property type="match status" value="1"/>
</dbReference>
<keyword evidence="3" id="KW-0479">Metal-binding</keyword>
<evidence type="ECO:0000256" key="6">
    <source>
        <dbReference type="RuleBase" id="RU003557"/>
    </source>
</evidence>
<dbReference type="PROSITE" id="PS00098">
    <property type="entry name" value="THIOLASE_1"/>
    <property type="match status" value="1"/>
</dbReference>
<proteinExistence type="inferred from homology"/>
<keyword evidence="10" id="KW-1185">Reference proteome</keyword>
<dbReference type="CDD" id="cd00751">
    <property type="entry name" value="thiolase"/>
    <property type="match status" value="1"/>
</dbReference>
<keyword evidence="5 6" id="KW-0012">Acyltransferase</keyword>
<dbReference type="PANTHER" id="PTHR18919">
    <property type="entry name" value="ACETYL-COA C-ACYLTRANSFERASE"/>
    <property type="match status" value="1"/>
</dbReference>
<evidence type="ECO:0000256" key="2">
    <source>
        <dbReference type="ARBA" id="ARBA00022679"/>
    </source>
</evidence>
<evidence type="ECO:0000259" key="8">
    <source>
        <dbReference type="Pfam" id="PF02803"/>
    </source>
</evidence>
<dbReference type="EMBL" id="JAQGEF010000001">
    <property type="protein sequence ID" value="MDA3613211.1"/>
    <property type="molecule type" value="Genomic_DNA"/>
</dbReference>
<reference evidence="9 10" key="1">
    <citation type="submission" date="2022-12" db="EMBL/GenBank/DDBJ databases">
        <title>Chitinophagaceae gen. sp. nov., a new member of the family Chitinophagaceae, isolated from soil in a chemical factory.</title>
        <authorList>
            <person name="Ke Z."/>
        </authorList>
    </citation>
    <scope>NUCLEOTIDE SEQUENCE [LARGE SCALE GENOMIC DNA]</scope>
    <source>
        <strain evidence="9 10">LY-5</strain>
    </source>
</reference>
<sequence length="394" mass="40912">MKTNEVYIVSAVRTPLGSFGGALKDLSATKLGGIAIEAAIKKAGIDPNLVEEVLMGCVIQAGLGQAPARQAAKFAGLPDSVQCTTINKVCASGMKSLMYAAQTIALGQANVIVAGGMESMSNVPFYNTNLRWGNKYGNIQVLDGLALDGLTDVYAQQAMGVFADKTAAECHVSREAQDAFATESYKRSQAAWEAGKFNDEVVPVSIAQRKGDPVVVSKDEDPWNVKFDKIAGLRGAFTKDGTVTAANASTMNDGAAALVLMSKEKADKLGIKPLAKIVSFADAEQAPEWFTTTPSLALPKALKIAGLDTKDLDLVELNEAFSVVGIVNTEKMNLDAAKVNVNGGAVSLGHPLGASGARIIVTLIHALKQNNGKLGGAGICNGGGGASAMVIENL</sequence>
<keyword evidence="2 6" id="KW-0808">Transferase</keyword>
<dbReference type="SUPFAM" id="SSF53901">
    <property type="entry name" value="Thiolase-like"/>
    <property type="match status" value="2"/>
</dbReference>
<comment type="similarity">
    <text evidence="1 6">Belongs to the thiolase-like superfamily. Thiolase family.</text>
</comment>
<dbReference type="InterPro" id="IPR020616">
    <property type="entry name" value="Thiolase_N"/>
</dbReference>
<dbReference type="NCBIfam" id="TIGR01930">
    <property type="entry name" value="AcCoA-C-Actrans"/>
    <property type="match status" value="1"/>
</dbReference>